<proteinExistence type="predicted"/>
<organism evidence="8 9">
    <name type="scientific">Basidiobolus ranarum</name>
    <dbReference type="NCBI Taxonomy" id="34480"/>
    <lineage>
        <taxon>Eukaryota</taxon>
        <taxon>Fungi</taxon>
        <taxon>Fungi incertae sedis</taxon>
        <taxon>Zoopagomycota</taxon>
        <taxon>Entomophthoromycotina</taxon>
        <taxon>Basidiobolomycetes</taxon>
        <taxon>Basidiobolales</taxon>
        <taxon>Basidiobolaceae</taxon>
        <taxon>Basidiobolus</taxon>
    </lineage>
</organism>
<dbReference type="PANTHER" id="PTHR10285">
    <property type="entry name" value="URIDINE KINASE"/>
    <property type="match status" value="1"/>
</dbReference>
<sequence length="275" mass="30833">MSTLEALRSPGLRPFSPNDLSSIPEQFSSEKGAPFIIGVAGGPGAGKRVVCDSVIERLKTINPSHTRKIAILKISQFMREFEGEELEAAKSGHLNMDHPDAFDFDLLKSVLKSLCLGKPVKLPLYDSQNFRRKEETQDWNEIPDVVLLHGCLALFDPEVRQYLSMKIFADVDSDTRLVKMVNTELAKPHYNLDKTLHDYARISKPTFEAFIYPSKKCADVIMPRGSGNHVAIALITEHINDLLMGNFTPVNYSNKGAIVSDIFEKPKKFYNPIPE</sequence>
<dbReference type="PRINTS" id="PR00988">
    <property type="entry name" value="URIDINKINASE"/>
</dbReference>
<evidence type="ECO:0000256" key="5">
    <source>
        <dbReference type="ARBA" id="ARBA00022777"/>
    </source>
</evidence>
<dbReference type="InterPro" id="IPR006083">
    <property type="entry name" value="PRK/URK"/>
</dbReference>
<dbReference type="InterPro" id="IPR027417">
    <property type="entry name" value="P-loop_NTPase"/>
</dbReference>
<dbReference type="CDD" id="cd02023">
    <property type="entry name" value="UMPK"/>
    <property type="match status" value="1"/>
</dbReference>
<evidence type="ECO:0000256" key="2">
    <source>
        <dbReference type="ARBA" id="ARBA00012137"/>
    </source>
</evidence>
<dbReference type="EC" id="2.7.1.48" evidence="2"/>
<dbReference type="InterPro" id="IPR000764">
    <property type="entry name" value="Uridine_kinase-like"/>
</dbReference>
<gene>
    <name evidence="8" type="ORF">K7432_002960</name>
</gene>
<evidence type="ECO:0000256" key="6">
    <source>
        <dbReference type="SAM" id="MobiDB-lite"/>
    </source>
</evidence>
<keyword evidence="9" id="KW-1185">Reference proteome</keyword>
<reference evidence="8 9" key="1">
    <citation type="submission" date="2023-04" db="EMBL/GenBank/DDBJ databases">
        <title>Genome of Basidiobolus ranarum AG-B5.</title>
        <authorList>
            <person name="Stajich J.E."/>
            <person name="Carter-House D."/>
            <person name="Gryganskyi A."/>
        </authorList>
    </citation>
    <scope>NUCLEOTIDE SEQUENCE [LARGE SCALE GENOMIC DNA]</scope>
    <source>
        <strain evidence="8 9">AG-B5</strain>
    </source>
</reference>
<dbReference type="Gene3D" id="3.40.50.300">
    <property type="entry name" value="P-loop containing nucleotide triphosphate hydrolases"/>
    <property type="match status" value="1"/>
</dbReference>
<name>A0ABR2W6W9_9FUNG</name>
<dbReference type="Pfam" id="PF00485">
    <property type="entry name" value="PRK"/>
    <property type="match status" value="1"/>
</dbReference>
<dbReference type="Proteomes" id="UP001479436">
    <property type="component" value="Unassembled WGS sequence"/>
</dbReference>
<feature type="domain" description="Phosphoribulokinase/uridine kinase" evidence="7">
    <location>
        <begin position="36"/>
        <end position="230"/>
    </location>
</feature>
<comment type="pathway">
    <text evidence="1">Pyrimidine metabolism; UMP biosynthesis via salvage pathway; UMP from uridine: step 1/1.</text>
</comment>
<evidence type="ECO:0000256" key="4">
    <source>
        <dbReference type="ARBA" id="ARBA00022741"/>
    </source>
</evidence>
<dbReference type="SUPFAM" id="SSF52540">
    <property type="entry name" value="P-loop containing nucleoside triphosphate hydrolases"/>
    <property type="match status" value="1"/>
</dbReference>
<protein>
    <recommendedName>
        <fullName evidence="2">uridine/cytidine kinase</fullName>
        <ecNumber evidence="2">2.7.1.48</ecNumber>
    </recommendedName>
</protein>
<evidence type="ECO:0000256" key="1">
    <source>
        <dbReference type="ARBA" id="ARBA00004690"/>
    </source>
</evidence>
<evidence type="ECO:0000313" key="9">
    <source>
        <dbReference type="Proteomes" id="UP001479436"/>
    </source>
</evidence>
<evidence type="ECO:0000313" key="8">
    <source>
        <dbReference type="EMBL" id="KAK9722073.1"/>
    </source>
</evidence>
<dbReference type="EMBL" id="JASJQH010006960">
    <property type="protein sequence ID" value="KAK9722073.1"/>
    <property type="molecule type" value="Genomic_DNA"/>
</dbReference>
<evidence type="ECO:0000259" key="7">
    <source>
        <dbReference type="Pfam" id="PF00485"/>
    </source>
</evidence>
<accession>A0ABR2W6W9</accession>
<keyword evidence="4" id="KW-0547">Nucleotide-binding</keyword>
<evidence type="ECO:0000256" key="3">
    <source>
        <dbReference type="ARBA" id="ARBA00022679"/>
    </source>
</evidence>
<keyword evidence="3" id="KW-0808">Transferase</keyword>
<keyword evidence="5" id="KW-0418">Kinase</keyword>
<feature type="region of interest" description="Disordered" evidence="6">
    <location>
        <begin position="1"/>
        <end position="20"/>
    </location>
</feature>
<comment type="caution">
    <text evidence="8">The sequence shown here is derived from an EMBL/GenBank/DDBJ whole genome shotgun (WGS) entry which is preliminary data.</text>
</comment>